<name>A0A0F9BYU1_9ZZZZ</name>
<evidence type="ECO:0000313" key="1">
    <source>
        <dbReference type="EMBL" id="KKK95514.1"/>
    </source>
</evidence>
<dbReference type="EMBL" id="LAZR01046879">
    <property type="protein sequence ID" value="KKK95514.1"/>
    <property type="molecule type" value="Genomic_DNA"/>
</dbReference>
<reference evidence="1" key="1">
    <citation type="journal article" date="2015" name="Nature">
        <title>Complex archaea that bridge the gap between prokaryotes and eukaryotes.</title>
        <authorList>
            <person name="Spang A."/>
            <person name="Saw J.H."/>
            <person name="Jorgensen S.L."/>
            <person name="Zaremba-Niedzwiedzka K."/>
            <person name="Martijn J."/>
            <person name="Lind A.E."/>
            <person name="van Eijk R."/>
            <person name="Schleper C."/>
            <person name="Guy L."/>
            <person name="Ettema T.J."/>
        </authorList>
    </citation>
    <scope>NUCLEOTIDE SEQUENCE</scope>
</reference>
<evidence type="ECO:0008006" key="2">
    <source>
        <dbReference type="Google" id="ProtNLM"/>
    </source>
</evidence>
<protein>
    <recommendedName>
        <fullName evidence="2">DUF2283 domain-containing protein</fullName>
    </recommendedName>
</protein>
<dbReference type="Pfam" id="PF10049">
    <property type="entry name" value="DUF2283"/>
    <property type="match status" value="1"/>
</dbReference>
<dbReference type="AlphaFoldDB" id="A0A0F9BYU1"/>
<sequence>MEGEMRIYYDDEGDYLTIFVGDSKPNYGEDIDDDITVFKNQKSDEIIGIGILNF</sequence>
<dbReference type="InterPro" id="IPR019270">
    <property type="entry name" value="DUF2283"/>
</dbReference>
<comment type="caution">
    <text evidence="1">The sequence shown here is derived from an EMBL/GenBank/DDBJ whole genome shotgun (WGS) entry which is preliminary data.</text>
</comment>
<gene>
    <name evidence="1" type="ORF">LCGC14_2672050</name>
</gene>
<accession>A0A0F9BYU1</accession>
<feature type="non-terminal residue" evidence="1">
    <location>
        <position position="54"/>
    </location>
</feature>
<proteinExistence type="predicted"/>
<organism evidence="1">
    <name type="scientific">marine sediment metagenome</name>
    <dbReference type="NCBI Taxonomy" id="412755"/>
    <lineage>
        <taxon>unclassified sequences</taxon>
        <taxon>metagenomes</taxon>
        <taxon>ecological metagenomes</taxon>
    </lineage>
</organism>